<evidence type="ECO:0000259" key="4">
    <source>
        <dbReference type="Pfam" id="PF14257"/>
    </source>
</evidence>
<proteinExistence type="predicted"/>
<evidence type="ECO:0000256" key="3">
    <source>
        <dbReference type="SAM" id="Phobius"/>
    </source>
</evidence>
<keyword evidence="1" id="KW-0175">Coiled coil</keyword>
<feature type="domain" description="DUF4349" evidence="4">
    <location>
        <begin position="112"/>
        <end position="322"/>
    </location>
</feature>
<feature type="compositionally biased region" description="Basic and acidic residues" evidence="2">
    <location>
        <begin position="147"/>
        <end position="156"/>
    </location>
</feature>
<protein>
    <recommendedName>
        <fullName evidence="4">DUF4349 domain-containing protein</fullName>
    </recommendedName>
</protein>
<evidence type="ECO:0000313" key="6">
    <source>
        <dbReference type="Proteomes" id="UP000192634"/>
    </source>
</evidence>
<name>A0A1W2CZ61_9MICO</name>
<feature type="compositionally biased region" description="Low complexity" evidence="2">
    <location>
        <begin position="63"/>
        <end position="97"/>
    </location>
</feature>
<keyword evidence="3" id="KW-0812">Transmembrane</keyword>
<dbReference type="InterPro" id="IPR025645">
    <property type="entry name" value="DUF4349"/>
</dbReference>
<sequence length="344" mass="35496">MTAKGADPTHDAGVIEMSNTRGTTRWTTARWAALVAAGGVTLAGCAGGSDSGSDVAPSMSTTQSSGDGQSESAAGGAAPGSAQDASGRDSSGQSDQQRSSHKASDTTPAGTHVARSAELSLTVGDVDQASAKVRSTARRAGGYVSSEDSRADDGSRGDWAEITVTVPVDELDATITKLADVGEVTHRSAEAEDLTSQYTDTDARVRTMTASVERLRKLIDSADDLDQIVSLESQLSTREADLEALKSQQKSLEKRTTTAPITVSLTTEDAPADEPEEERTGFLAGLGSGWSAFTDALAVGMTVLGAVTPFAVTLAILGAPLVWWVRRRRAARPAATPATPTAEA</sequence>
<keyword evidence="3" id="KW-1133">Transmembrane helix</keyword>
<dbReference type="Pfam" id="PF14257">
    <property type="entry name" value="DUF4349"/>
    <property type="match status" value="1"/>
</dbReference>
<evidence type="ECO:0000313" key="5">
    <source>
        <dbReference type="EMBL" id="SMC90501.1"/>
    </source>
</evidence>
<evidence type="ECO:0000256" key="1">
    <source>
        <dbReference type="SAM" id="Coils"/>
    </source>
</evidence>
<keyword evidence="3" id="KW-0472">Membrane</keyword>
<evidence type="ECO:0000256" key="2">
    <source>
        <dbReference type="SAM" id="MobiDB-lite"/>
    </source>
</evidence>
<organism evidence="5 6">
    <name type="scientific">Janibacter indicus</name>
    <dbReference type="NCBI Taxonomy" id="857417"/>
    <lineage>
        <taxon>Bacteria</taxon>
        <taxon>Bacillati</taxon>
        <taxon>Actinomycetota</taxon>
        <taxon>Actinomycetes</taxon>
        <taxon>Micrococcales</taxon>
        <taxon>Intrasporangiaceae</taxon>
        <taxon>Janibacter</taxon>
    </lineage>
</organism>
<dbReference type="AlphaFoldDB" id="A0A1W2CZ61"/>
<feature type="coiled-coil region" evidence="1">
    <location>
        <begin position="228"/>
        <end position="255"/>
    </location>
</feature>
<feature type="region of interest" description="Disordered" evidence="2">
    <location>
        <begin position="132"/>
        <end position="156"/>
    </location>
</feature>
<accession>A0A1W2CZ61</accession>
<reference evidence="5 6" key="1">
    <citation type="submission" date="2017-04" db="EMBL/GenBank/DDBJ databases">
        <authorList>
            <person name="Afonso C.L."/>
            <person name="Miller P.J."/>
            <person name="Scott M.A."/>
            <person name="Spackman E."/>
            <person name="Goraichik I."/>
            <person name="Dimitrov K.M."/>
            <person name="Suarez D.L."/>
            <person name="Swayne D.E."/>
        </authorList>
    </citation>
    <scope>NUCLEOTIDE SEQUENCE [LARGE SCALE GENOMIC DNA]</scope>
    <source>
        <strain evidence="5 6">CGMCC 1.12511</strain>
    </source>
</reference>
<dbReference type="EMBL" id="FWXN01000013">
    <property type="protein sequence ID" value="SMC90501.1"/>
    <property type="molecule type" value="Genomic_DNA"/>
</dbReference>
<feature type="transmembrane region" description="Helical" evidence="3">
    <location>
        <begin position="303"/>
        <end position="325"/>
    </location>
</feature>
<gene>
    <name evidence="5" type="ORF">SAMN06296429_11311</name>
</gene>
<feature type="region of interest" description="Disordered" evidence="2">
    <location>
        <begin position="42"/>
        <end position="112"/>
    </location>
</feature>
<dbReference type="Proteomes" id="UP000192634">
    <property type="component" value="Unassembled WGS sequence"/>
</dbReference>